<dbReference type="NCBIfam" id="TIGR00364">
    <property type="entry name" value="7-cyano-7-deazaguanine synthase QueC"/>
    <property type="match status" value="1"/>
</dbReference>
<dbReference type="Pfam" id="PF06508">
    <property type="entry name" value="QueC"/>
    <property type="match status" value="1"/>
</dbReference>
<evidence type="ECO:0000256" key="9">
    <source>
        <dbReference type="ARBA" id="ARBA00047890"/>
    </source>
</evidence>
<dbReference type="EMBL" id="PFFQ01000012">
    <property type="protein sequence ID" value="PIW18381.1"/>
    <property type="molecule type" value="Genomic_DNA"/>
</dbReference>
<keyword evidence="4" id="KW-0547">Nucleotide-binding</keyword>
<evidence type="ECO:0000256" key="8">
    <source>
        <dbReference type="ARBA" id="ARBA00039149"/>
    </source>
</evidence>
<evidence type="ECO:0000256" key="2">
    <source>
        <dbReference type="ARBA" id="ARBA00022598"/>
    </source>
</evidence>
<protein>
    <recommendedName>
        <fullName evidence="8">7-cyano-7-deazaguanine synthase</fullName>
        <ecNumber evidence="8">6.3.4.20</ecNumber>
    </recommendedName>
</protein>
<evidence type="ECO:0000256" key="3">
    <source>
        <dbReference type="ARBA" id="ARBA00022723"/>
    </source>
</evidence>
<dbReference type="InterPro" id="IPR018317">
    <property type="entry name" value="QueC"/>
</dbReference>
<keyword evidence="6" id="KW-0067">ATP-binding</keyword>
<dbReference type="GO" id="GO:0046872">
    <property type="term" value="F:metal ion binding"/>
    <property type="evidence" value="ECO:0007669"/>
    <property type="project" value="UniProtKB-KW"/>
</dbReference>
<dbReference type="PIRSF" id="PIRSF006293">
    <property type="entry name" value="ExsB"/>
    <property type="match status" value="1"/>
</dbReference>
<comment type="similarity">
    <text evidence="7">Belongs to the QueC family.</text>
</comment>
<dbReference type="GO" id="GO:0016874">
    <property type="term" value="F:ligase activity"/>
    <property type="evidence" value="ECO:0007669"/>
    <property type="project" value="UniProtKB-KW"/>
</dbReference>
<comment type="catalytic activity">
    <reaction evidence="9">
        <text>7-carboxy-7-carbaguanine + NH4(+) + 2 ATP = 7-cyano-7-carbaguanine + 2 AMP + 2 diphosphate + 2 H(+)</text>
        <dbReference type="Rhea" id="RHEA:27982"/>
        <dbReference type="ChEBI" id="CHEBI:15378"/>
        <dbReference type="ChEBI" id="CHEBI:28938"/>
        <dbReference type="ChEBI" id="CHEBI:30616"/>
        <dbReference type="ChEBI" id="CHEBI:33019"/>
        <dbReference type="ChEBI" id="CHEBI:45075"/>
        <dbReference type="ChEBI" id="CHEBI:61036"/>
        <dbReference type="ChEBI" id="CHEBI:456215"/>
        <dbReference type="EC" id="6.3.4.20"/>
    </reaction>
</comment>
<evidence type="ECO:0000256" key="1">
    <source>
        <dbReference type="ARBA" id="ARBA00005061"/>
    </source>
</evidence>
<dbReference type="GO" id="GO:0005524">
    <property type="term" value="F:ATP binding"/>
    <property type="evidence" value="ECO:0007669"/>
    <property type="project" value="UniProtKB-KW"/>
</dbReference>
<comment type="pathway">
    <text evidence="1">Purine metabolism; 7-cyano-7-deazaguanine biosynthesis.</text>
</comment>
<name>A0A2M7G8L4_9BACT</name>
<evidence type="ECO:0000256" key="7">
    <source>
        <dbReference type="ARBA" id="ARBA00037993"/>
    </source>
</evidence>
<evidence type="ECO:0000313" key="10">
    <source>
        <dbReference type="EMBL" id="PIW18381.1"/>
    </source>
</evidence>
<sequence length="236" mass="25540">MSTAIVLLSAGLDSTVGLALALERGQKVRLALCFDYGQRAAGMERERAQALAAHYQIPLQIIELPWLGAITQTALSSDSDTEIPDVALSELDSIAGVTLNSAQKVWVPNRNGLLINIAGSFADSGGDTVILTGFNAEEAATFPDNTPQFSQAITHALAFSTQSQPEVRSEVGHLNKIEIFQAALRLQVPLDLIWSCYREGPLHCGRCESCSRLWRAAAANDQLALIQDQFREQPHA</sequence>
<dbReference type="InterPro" id="IPR014729">
    <property type="entry name" value="Rossmann-like_a/b/a_fold"/>
</dbReference>
<reference evidence="10 11" key="1">
    <citation type="submission" date="2017-09" db="EMBL/GenBank/DDBJ databases">
        <title>Depth-based differentiation of microbial function through sediment-hosted aquifers and enrichment of novel symbionts in the deep terrestrial subsurface.</title>
        <authorList>
            <person name="Probst A.J."/>
            <person name="Ladd B."/>
            <person name="Jarett J.K."/>
            <person name="Geller-Mcgrath D.E."/>
            <person name="Sieber C.M."/>
            <person name="Emerson J.B."/>
            <person name="Anantharaman K."/>
            <person name="Thomas B.C."/>
            <person name="Malmstrom R."/>
            <person name="Stieglmeier M."/>
            <person name="Klingl A."/>
            <person name="Woyke T."/>
            <person name="Ryan C.M."/>
            <person name="Banfield J.F."/>
        </authorList>
    </citation>
    <scope>NUCLEOTIDE SEQUENCE [LARGE SCALE GENOMIC DNA]</scope>
    <source>
        <strain evidence="10">CG17_big_fil_post_rev_8_21_14_2_50_48_46</strain>
    </source>
</reference>
<proteinExistence type="inferred from homology"/>
<dbReference type="PANTHER" id="PTHR42914:SF1">
    <property type="entry name" value="7-CYANO-7-DEAZAGUANINE SYNTHASE"/>
    <property type="match status" value="1"/>
</dbReference>
<dbReference type="AlphaFoldDB" id="A0A2M7G8L4"/>
<comment type="caution">
    <text evidence="10">The sequence shown here is derived from an EMBL/GenBank/DDBJ whole genome shotgun (WGS) entry which is preliminary data.</text>
</comment>
<dbReference type="Gene3D" id="3.40.50.620">
    <property type="entry name" value="HUPs"/>
    <property type="match status" value="1"/>
</dbReference>
<evidence type="ECO:0000256" key="4">
    <source>
        <dbReference type="ARBA" id="ARBA00022741"/>
    </source>
</evidence>
<dbReference type="PANTHER" id="PTHR42914">
    <property type="entry name" value="7-CYANO-7-DEAZAGUANINE SYNTHASE"/>
    <property type="match status" value="1"/>
</dbReference>
<evidence type="ECO:0000256" key="5">
    <source>
        <dbReference type="ARBA" id="ARBA00022833"/>
    </source>
</evidence>
<keyword evidence="2" id="KW-0436">Ligase</keyword>
<dbReference type="EC" id="6.3.4.20" evidence="8"/>
<evidence type="ECO:0000256" key="6">
    <source>
        <dbReference type="ARBA" id="ARBA00022840"/>
    </source>
</evidence>
<keyword evidence="5" id="KW-0862">Zinc</keyword>
<gene>
    <name evidence="10" type="primary">queC</name>
    <name evidence="10" type="ORF">COW36_03560</name>
</gene>
<organism evidence="10 11">
    <name type="scientific">bacterium (Candidatus Blackallbacteria) CG17_big_fil_post_rev_8_21_14_2_50_48_46</name>
    <dbReference type="NCBI Taxonomy" id="2014261"/>
    <lineage>
        <taxon>Bacteria</taxon>
        <taxon>Candidatus Blackallbacteria</taxon>
    </lineage>
</organism>
<accession>A0A2M7G8L4</accession>
<keyword evidence="3" id="KW-0479">Metal-binding</keyword>
<dbReference type="CDD" id="cd01995">
    <property type="entry name" value="QueC-like"/>
    <property type="match status" value="1"/>
</dbReference>
<evidence type="ECO:0000313" key="11">
    <source>
        <dbReference type="Proteomes" id="UP000231019"/>
    </source>
</evidence>
<dbReference type="SUPFAM" id="SSF52402">
    <property type="entry name" value="Adenine nucleotide alpha hydrolases-like"/>
    <property type="match status" value="1"/>
</dbReference>
<dbReference type="Proteomes" id="UP000231019">
    <property type="component" value="Unassembled WGS sequence"/>
</dbReference>